<dbReference type="SUPFAM" id="SSF56496">
    <property type="entry name" value="Fibrinogen C-terminal domain-like"/>
    <property type="match status" value="1"/>
</dbReference>
<reference evidence="3" key="1">
    <citation type="journal article" date="2019" name="bioRxiv">
        <title>The Genome of the Zebra Mussel, Dreissena polymorpha: A Resource for Invasive Species Research.</title>
        <authorList>
            <person name="McCartney M.A."/>
            <person name="Auch B."/>
            <person name="Kono T."/>
            <person name="Mallez S."/>
            <person name="Zhang Y."/>
            <person name="Obille A."/>
            <person name="Becker A."/>
            <person name="Abrahante J.E."/>
            <person name="Garbe J."/>
            <person name="Badalamenti J.P."/>
            <person name="Herman A."/>
            <person name="Mangelson H."/>
            <person name="Liachko I."/>
            <person name="Sullivan S."/>
            <person name="Sone E.D."/>
            <person name="Koren S."/>
            <person name="Silverstein K.A.T."/>
            <person name="Beckman K.B."/>
            <person name="Gohl D.M."/>
        </authorList>
    </citation>
    <scope>NUCLEOTIDE SEQUENCE</scope>
    <source>
        <strain evidence="3">Duluth1</strain>
        <tissue evidence="3">Whole animal</tissue>
    </source>
</reference>
<evidence type="ECO:0000259" key="2">
    <source>
        <dbReference type="PROSITE" id="PS51406"/>
    </source>
</evidence>
<evidence type="ECO:0000313" key="3">
    <source>
        <dbReference type="EMBL" id="KAH3792103.1"/>
    </source>
</evidence>
<dbReference type="PANTHER" id="PTHR19143:SF458">
    <property type="entry name" value="FIBRINOGEN C-TERMINAL DOMAIN-CONTAINING PROTEIN-RELATED"/>
    <property type="match status" value="1"/>
</dbReference>
<dbReference type="InterPro" id="IPR050373">
    <property type="entry name" value="Fibrinogen_C-term_domain"/>
</dbReference>
<sequence length="609" mass="69875">MPLRAAISVAIPASLLRLKRMVFTPIVMDLRNKMLSYIMYFVLILTVSSQLISETSVKRIFNRLERLENEVLAIRKDLNAESELCREDINTLSSRLSEFSGHNVRHDKEAVAIAQHGSCDCDAIASQYKNVMNAFQRENRKHRINFDEMRKQHDFEIGNIREMFNNVVSGLNSTDMSLRSEIDTVKNETMENAFNPKQSIASQYKIVMNAFKSEKSENVMLRQKFDAMRKQHDFEIGNLREMFNNVVSGLISADRTLRSEIDKIKNETIENALRREQSEKIMLQTKFDHMRKEHNFEIGNLREMLNNVVYGLNSTDRTLRSEIDTIKHDTLGNLSATKKLVHDSYVACQKDINHTSSYFNDWLMRVNNTLDNLSLNALHETARITLDIANLKTSNEIMKNSSGLFPISCDTVAKSGDYKIYPSSHPNGIRVYCYKDSTNKGWIVIQRRADLSVNFNRTWADYKAGFGNLSGEFWLGNEHIYTLTKDKQRELRIDINTWNGKQYALYSNFSISSESEKYRLRLSGYSGDAGDGVGEHNGQSFSTFDADNDNMMQKCCACNFGGGWWYHSNYCSFTNLNGNRFGRAGRADGFEWWEGSGGNFLMSSSMSIR</sequence>
<comment type="caution">
    <text evidence="3">The sequence shown here is derived from an EMBL/GenBank/DDBJ whole genome shotgun (WGS) entry which is preliminary data.</text>
</comment>
<organism evidence="3 4">
    <name type="scientific">Dreissena polymorpha</name>
    <name type="common">Zebra mussel</name>
    <name type="synonym">Mytilus polymorpha</name>
    <dbReference type="NCBI Taxonomy" id="45954"/>
    <lineage>
        <taxon>Eukaryota</taxon>
        <taxon>Metazoa</taxon>
        <taxon>Spiralia</taxon>
        <taxon>Lophotrochozoa</taxon>
        <taxon>Mollusca</taxon>
        <taxon>Bivalvia</taxon>
        <taxon>Autobranchia</taxon>
        <taxon>Heteroconchia</taxon>
        <taxon>Euheterodonta</taxon>
        <taxon>Imparidentia</taxon>
        <taxon>Neoheterodontei</taxon>
        <taxon>Myida</taxon>
        <taxon>Dreissenoidea</taxon>
        <taxon>Dreissenidae</taxon>
        <taxon>Dreissena</taxon>
    </lineage>
</organism>
<protein>
    <recommendedName>
        <fullName evidence="2">Fibrinogen C-terminal domain-containing protein</fullName>
    </recommendedName>
</protein>
<dbReference type="CDD" id="cd00087">
    <property type="entry name" value="FReD"/>
    <property type="match status" value="1"/>
</dbReference>
<dbReference type="EMBL" id="JAIWYP010000007">
    <property type="protein sequence ID" value="KAH3792103.1"/>
    <property type="molecule type" value="Genomic_DNA"/>
</dbReference>
<dbReference type="AlphaFoldDB" id="A0A9D4F710"/>
<evidence type="ECO:0000256" key="1">
    <source>
        <dbReference type="SAM" id="Coils"/>
    </source>
</evidence>
<dbReference type="InterPro" id="IPR014716">
    <property type="entry name" value="Fibrinogen_a/b/g_C_1"/>
</dbReference>
<gene>
    <name evidence="3" type="ORF">DPMN_145593</name>
</gene>
<dbReference type="Gene3D" id="3.90.215.10">
    <property type="entry name" value="Gamma Fibrinogen, chain A, domain 1"/>
    <property type="match status" value="1"/>
</dbReference>
<dbReference type="SMART" id="SM00186">
    <property type="entry name" value="FBG"/>
    <property type="match status" value="1"/>
</dbReference>
<proteinExistence type="predicted"/>
<feature type="coiled-coil region" evidence="1">
    <location>
        <begin position="57"/>
        <end position="84"/>
    </location>
</feature>
<evidence type="ECO:0000313" key="4">
    <source>
        <dbReference type="Proteomes" id="UP000828390"/>
    </source>
</evidence>
<dbReference type="Proteomes" id="UP000828390">
    <property type="component" value="Unassembled WGS sequence"/>
</dbReference>
<name>A0A9D4F710_DREPO</name>
<dbReference type="GO" id="GO:0005615">
    <property type="term" value="C:extracellular space"/>
    <property type="evidence" value="ECO:0007669"/>
    <property type="project" value="TreeGrafter"/>
</dbReference>
<dbReference type="InterPro" id="IPR036056">
    <property type="entry name" value="Fibrinogen-like_C"/>
</dbReference>
<accession>A0A9D4F710</accession>
<keyword evidence="1" id="KW-0175">Coiled coil</keyword>
<reference evidence="3" key="2">
    <citation type="submission" date="2020-11" db="EMBL/GenBank/DDBJ databases">
        <authorList>
            <person name="McCartney M.A."/>
            <person name="Auch B."/>
            <person name="Kono T."/>
            <person name="Mallez S."/>
            <person name="Becker A."/>
            <person name="Gohl D.M."/>
            <person name="Silverstein K.A.T."/>
            <person name="Koren S."/>
            <person name="Bechman K.B."/>
            <person name="Herman A."/>
            <person name="Abrahante J.E."/>
            <person name="Garbe J."/>
        </authorList>
    </citation>
    <scope>NUCLEOTIDE SEQUENCE</scope>
    <source>
        <strain evidence="3">Duluth1</strain>
        <tissue evidence="3">Whole animal</tissue>
    </source>
</reference>
<dbReference type="PROSITE" id="PS51406">
    <property type="entry name" value="FIBRINOGEN_C_2"/>
    <property type="match status" value="1"/>
</dbReference>
<feature type="domain" description="Fibrinogen C-terminal" evidence="2">
    <location>
        <begin position="400"/>
        <end position="609"/>
    </location>
</feature>
<dbReference type="InterPro" id="IPR002181">
    <property type="entry name" value="Fibrinogen_a/b/g_C_dom"/>
</dbReference>
<dbReference type="PANTHER" id="PTHR19143">
    <property type="entry name" value="FIBRINOGEN/TENASCIN/ANGIOPOEITIN"/>
    <property type="match status" value="1"/>
</dbReference>
<dbReference type="Pfam" id="PF00147">
    <property type="entry name" value="Fibrinogen_C"/>
    <property type="match status" value="1"/>
</dbReference>
<keyword evidence="4" id="KW-1185">Reference proteome</keyword>